<protein>
    <recommendedName>
        <fullName evidence="2">NACHT domain-containing protein</fullName>
    </recommendedName>
</protein>
<dbReference type="EMBL" id="JAKELL010000100">
    <property type="protein sequence ID" value="KAH8982424.1"/>
    <property type="molecule type" value="Genomic_DNA"/>
</dbReference>
<dbReference type="InterPro" id="IPR056884">
    <property type="entry name" value="NPHP3-like_N"/>
</dbReference>
<sequence>MSQSLASSSMPTSKPTSSNFKVIFENALKAYKKTTKQDLIVHPLASPFQACNSPAAILTILQGQVDQFIQSRGGGERLKNWLSPTISVLYAFSATIGGDVGLVLSPAEVVFAGASVLLLAAKDVEASQDVLIDVFGRLENFFRRLEVYIDVPATSAMKDVMAKIMIEVRGILGTATMEMKQSRLKKSLKVMGKRRLEDGLKELDKMTNQGVRMAIVEVLKISHSINNKVQTVIDSDDAKIVMQETAFVADDIKRRQLLEGLIKWQFPPDPSTNHNIASKSQHNGTTQWFFRGSVFEEWKVAGSLLWIHGKPGSGKSVLCSAIIQDIIALREAGLASMAYFYFDLRDMDKRSRRGLLTSFLVQLSTHSNPFCDVLFRLYGAHDDGARQPSDSTLLNCLKDMLTLPDQAPVYLILDALDECPNTLGVPSSREQVLELVKELIHLHLPSLRICVTSRPEVDIQAALGNILSHSVSLHDERGQNTDIADYITSAVHSDRRMRK</sequence>
<keyword evidence="1" id="KW-0677">Repeat</keyword>
<dbReference type="AlphaFoldDB" id="A0AAD4L6P7"/>
<evidence type="ECO:0000259" key="2">
    <source>
        <dbReference type="PROSITE" id="PS50837"/>
    </source>
</evidence>
<dbReference type="Pfam" id="PF24883">
    <property type="entry name" value="NPHP3_N"/>
    <property type="match status" value="1"/>
</dbReference>
<dbReference type="PANTHER" id="PTHR10039">
    <property type="entry name" value="AMELOGENIN"/>
    <property type="match status" value="1"/>
</dbReference>
<dbReference type="SUPFAM" id="SSF52540">
    <property type="entry name" value="P-loop containing nucleoside triphosphate hydrolases"/>
    <property type="match status" value="1"/>
</dbReference>
<dbReference type="PANTHER" id="PTHR10039:SF17">
    <property type="entry name" value="FUNGAL STAND N-TERMINAL GOODBYE DOMAIN-CONTAINING PROTEIN-RELATED"/>
    <property type="match status" value="1"/>
</dbReference>
<comment type="caution">
    <text evidence="3">The sequence shown here is derived from an EMBL/GenBank/DDBJ whole genome shotgun (WGS) entry which is preliminary data.</text>
</comment>
<reference evidence="3" key="1">
    <citation type="submission" date="2022-01" db="EMBL/GenBank/DDBJ databases">
        <title>Comparative genomics reveals a dynamic genome evolution in the ectomycorrhizal milk-cap (Lactarius) mushrooms.</title>
        <authorList>
            <consortium name="DOE Joint Genome Institute"/>
            <person name="Lebreton A."/>
            <person name="Tang N."/>
            <person name="Kuo A."/>
            <person name="LaButti K."/>
            <person name="Drula E."/>
            <person name="Barry K."/>
            <person name="Clum A."/>
            <person name="Lipzen A."/>
            <person name="Mousain D."/>
            <person name="Ng V."/>
            <person name="Wang R."/>
            <person name="Wang X."/>
            <person name="Dai Y."/>
            <person name="Henrissat B."/>
            <person name="Grigoriev I.V."/>
            <person name="Guerin-Laguette A."/>
            <person name="Yu F."/>
            <person name="Martin F.M."/>
        </authorList>
    </citation>
    <scope>NUCLEOTIDE SEQUENCE</scope>
    <source>
        <strain evidence="3">QP</strain>
    </source>
</reference>
<dbReference type="Gene3D" id="3.40.50.300">
    <property type="entry name" value="P-loop containing nucleotide triphosphate hydrolases"/>
    <property type="match status" value="1"/>
</dbReference>
<dbReference type="Proteomes" id="UP001201163">
    <property type="component" value="Unassembled WGS sequence"/>
</dbReference>
<name>A0AAD4L6P7_9AGAM</name>
<evidence type="ECO:0000313" key="4">
    <source>
        <dbReference type="Proteomes" id="UP001201163"/>
    </source>
</evidence>
<proteinExistence type="predicted"/>
<accession>A0AAD4L6P7</accession>
<feature type="domain" description="NACHT" evidence="2">
    <location>
        <begin position="303"/>
        <end position="455"/>
    </location>
</feature>
<dbReference type="InterPro" id="IPR031350">
    <property type="entry name" value="Goodbye_dom"/>
</dbReference>
<gene>
    <name evidence="3" type="ORF">EDB92DRAFT_1894451</name>
</gene>
<dbReference type="InterPro" id="IPR007111">
    <property type="entry name" value="NACHT_NTPase"/>
</dbReference>
<keyword evidence="4" id="KW-1185">Reference proteome</keyword>
<dbReference type="PROSITE" id="PS50837">
    <property type="entry name" value="NACHT"/>
    <property type="match status" value="1"/>
</dbReference>
<evidence type="ECO:0000256" key="1">
    <source>
        <dbReference type="ARBA" id="ARBA00022737"/>
    </source>
</evidence>
<dbReference type="InterPro" id="IPR027417">
    <property type="entry name" value="P-loop_NTPase"/>
</dbReference>
<dbReference type="Pfam" id="PF17109">
    <property type="entry name" value="Goodbye"/>
    <property type="match status" value="1"/>
</dbReference>
<organism evidence="3 4">
    <name type="scientific">Lactarius akahatsu</name>
    <dbReference type="NCBI Taxonomy" id="416441"/>
    <lineage>
        <taxon>Eukaryota</taxon>
        <taxon>Fungi</taxon>
        <taxon>Dikarya</taxon>
        <taxon>Basidiomycota</taxon>
        <taxon>Agaricomycotina</taxon>
        <taxon>Agaricomycetes</taxon>
        <taxon>Russulales</taxon>
        <taxon>Russulaceae</taxon>
        <taxon>Lactarius</taxon>
    </lineage>
</organism>
<evidence type="ECO:0000313" key="3">
    <source>
        <dbReference type="EMBL" id="KAH8982424.1"/>
    </source>
</evidence>